<dbReference type="Pfam" id="PF00202">
    <property type="entry name" value="Aminotran_3"/>
    <property type="match status" value="2"/>
</dbReference>
<name>A0A382CZ00_9ZZZZ</name>
<dbReference type="PANTHER" id="PTHR11986">
    <property type="entry name" value="AMINOTRANSFERASE CLASS III"/>
    <property type="match status" value="1"/>
</dbReference>
<proteinExistence type="inferred from homology"/>
<reference evidence="4" key="1">
    <citation type="submission" date="2018-05" db="EMBL/GenBank/DDBJ databases">
        <authorList>
            <person name="Lanie J.A."/>
            <person name="Ng W.-L."/>
            <person name="Kazmierczak K.M."/>
            <person name="Andrzejewski T.M."/>
            <person name="Davidsen T.M."/>
            <person name="Wayne K.J."/>
            <person name="Tettelin H."/>
            <person name="Glass J.I."/>
            <person name="Rusch D."/>
            <person name="Podicherti R."/>
            <person name="Tsui H.-C.T."/>
            <person name="Winkler M.E."/>
        </authorList>
    </citation>
    <scope>NUCLEOTIDE SEQUENCE</scope>
</reference>
<dbReference type="AlphaFoldDB" id="A0A382CZ00"/>
<protein>
    <recommendedName>
        <fullName evidence="5">Acetylornithine transaminase</fullName>
    </recommendedName>
</protein>
<dbReference type="FunFam" id="3.40.640.10:FF:000004">
    <property type="entry name" value="Acetylornithine aminotransferase"/>
    <property type="match status" value="1"/>
</dbReference>
<dbReference type="Gene3D" id="3.90.1150.10">
    <property type="entry name" value="Aspartate Aminotransferase, domain 1"/>
    <property type="match status" value="1"/>
</dbReference>
<feature type="compositionally biased region" description="Basic and acidic residues" evidence="3">
    <location>
        <begin position="85"/>
        <end position="95"/>
    </location>
</feature>
<dbReference type="InterPro" id="IPR015424">
    <property type="entry name" value="PyrdxlP-dep_Trfase"/>
</dbReference>
<comment type="cofactor">
    <cofactor evidence="1">
        <name>pyridoxal 5'-phosphate</name>
        <dbReference type="ChEBI" id="CHEBI:597326"/>
    </cofactor>
</comment>
<dbReference type="SUPFAM" id="SSF53383">
    <property type="entry name" value="PLP-dependent transferases"/>
    <property type="match status" value="1"/>
</dbReference>
<dbReference type="InterPro" id="IPR005814">
    <property type="entry name" value="Aminotrans_3"/>
</dbReference>
<dbReference type="Gene3D" id="3.40.640.10">
    <property type="entry name" value="Type I PLP-dependent aspartate aminotransferase-like (Major domain)"/>
    <property type="match status" value="1"/>
</dbReference>
<gene>
    <name evidence="4" type="ORF">METZ01_LOCUS183565</name>
</gene>
<evidence type="ECO:0000256" key="2">
    <source>
        <dbReference type="ARBA" id="ARBA00022898"/>
    </source>
</evidence>
<dbReference type="HAMAP" id="MF_01107">
    <property type="entry name" value="ArgD_aminotrans_3"/>
    <property type="match status" value="1"/>
</dbReference>
<dbReference type="InterPro" id="IPR015422">
    <property type="entry name" value="PyrdxlP-dep_Trfase_small"/>
</dbReference>
<accession>A0A382CZ00</accession>
<dbReference type="InterPro" id="IPR004636">
    <property type="entry name" value="AcOrn/SuccOrn_fam"/>
</dbReference>
<dbReference type="InterPro" id="IPR015421">
    <property type="entry name" value="PyrdxlP-dep_Trfase_major"/>
</dbReference>
<dbReference type="CDD" id="cd00610">
    <property type="entry name" value="OAT_like"/>
    <property type="match status" value="1"/>
</dbReference>
<evidence type="ECO:0008006" key="5">
    <source>
        <dbReference type="Google" id="ProtNLM"/>
    </source>
</evidence>
<feature type="region of interest" description="Disordered" evidence="3">
    <location>
        <begin position="85"/>
        <end position="106"/>
    </location>
</feature>
<evidence type="ECO:0000256" key="1">
    <source>
        <dbReference type="ARBA" id="ARBA00001933"/>
    </source>
</evidence>
<dbReference type="GO" id="GO:0006526">
    <property type="term" value="P:L-arginine biosynthetic process"/>
    <property type="evidence" value="ECO:0007669"/>
    <property type="project" value="UniProtKB-ARBA"/>
</dbReference>
<dbReference type="PANTHER" id="PTHR11986:SF113">
    <property type="entry name" value="SUCCINYLORNITHINE TRANSAMINASE"/>
    <property type="match status" value="1"/>
</dbReference>
<dbReference type="InterPro" id="IPR050103">
    <property type="entry name" value="Class-III_PLP-dep_AT"/>
</dbReference>
<organism evidence="4">
    <name type="scientific">marine metagenome</name>
    <dbReference type="NCBI Taxonomy" id="408172"/>
    <lineage>
        <taxon>unclassified sequences</taxon>
        <taxon>metagenomes</taxon>
        <taxon>ecological metagenomes</taxon>
    </lineage>
</organism>
<dbReference type="GO" id="GO:0042802">
    <property type="term" value="F:identical protein binding"/>
    <property type="evidence" value="ECO:0007669"/>
    <property type="project" value="TreeGrafter"/>
</dbReference>
<dbReference type="EMBL" id="UINC01036555">
    <property type="protein sequence ID" value="SVB30711.1"/>
    <property type="molecule type" value="Genomic_DNA"/>
</dbReference>
<evidence type="ECO:0000256" key="3">
    <source>
        <dbReference type="SAM" id="MobiDB-lite"/>
    </source>
</evidence>
<dbReference type="GO" id="GO:0030170">
    <property type="term" value="F:pyridoxal phosphate binding"/>
    <property type="evidence" value="ECO:0007669"/>
    <property type="project" value="InterPro"/>
</dbReference>
<dbReference type="GO" id="GO:0008483">
    <property type="term" value="F:transaminase activity"/>
    <property type="evidence" value="ECO:0007669"/>
    <property type="project" value="InterPro"/>
</dbReference>
<evidence type="ECO:0000313" key="4">
    <source>
        <dbReference type="EMBL" id="SVB30711.1"/>
    </source>
</evidence>
<keyword evidence="2" id="KW-0663">Pyridoxal phosphate</keyword>
<sequence length="539" mass="60031">MLLEDQLPRIRKLIREKIGIIPKNTIHNDDLMRNSFKRLYQALPRMIRMTISENLFVEFCMANRERLLNISDKVSEKYSEAEAKSKKQYQEKNSEESELNTNNLTNTSELLETASRVFVPTYSPNLILSRGLGARVWDKDENEYIDLGSGISVNSSGHIDKELLAVLTEQAGKLWHTTNLYLTEPTIRLAEELVKATFADRVFFCNSGAEANEAAIKIARKFSSLNNSTEKREILTFEGSFHGRTLTTVSATAQPKYQQGFEPLTEGFRYCPFNDFEAAEKMIGPQTCAVLIEPIQGEGGVNSAESGFLHHLRELCDQHQALLIFDEIQCGMGRTGKLFCYQWENSPYSEQPAETSQNGNKKPLNITESNLMPDILTMAKALGGGLPLGAMLCTEEVAQSFKPGDHGTTFGGNPLVTAVAEASLRKINSPELMQQVQKKGTFIRKKLDLLNHELSMFETIRGRGLMLGAVLSKAWKGKAASIVKACQENGVLVLTAGPDVLRLLPPLNILDEELETGLNRISKALKNLHEVELSSSTQK</sequence>